<feature type="region of interest" description="Disordered" evidence="6">
    <location>
        <begin position="209"/>
        <end position="231"/>
    </location>
</feature>
<feature type="binding site" description="axial binding residue" evidence="5">
    <location>
        <position position="144"/>
    </location>
    <ligand>
        <name>heme c</name>
        <dbReference type="ChEBI" id="CHEBI:61717"/>
        <label>2</label>
    </ligand>
    <ligandPart>
        <name>Fe</name>
        <dbReference type="ChEBI" id="CHEBI:18248"/>
    </ligandPart>
</feature>
<keyword evidence="7" id="KW-0732">Signal</keyword>
<feature type="compositionally biased region" description="Pro residues" evidence="6">
    <location>
        <begin position="109"/>
        <end position="119"/>
    </location>
</feature>
<keyword evidence="2 5" id="KW-0479">Metal-binding</keyword>
<evidence type="ECO:0000313" key="9">
    <source>
        <dbReference type="EMBL" id="ARN24038.1"/>
    </source>
</evidence>
<proteinExistence type="predicted"/>
<comment type="PTM">
    <text evidence="4">Binds 2 heme c groups covalently per subunit.</text>
</comment>
<evidence type="ECO:0000256" key="4">
    <source>
        <dbReference type="PIRSR" id="PIRSR000005-1"/>
    </source>
</evidence>
<evidence type="ECO:0000259" key="8">
    <source>
        <dbReference type="PROSITE" id="PS51007"/>
    </source>
</evidence>
<evidence type="ECO:0000256" key="3">
    <source>
        <dbReference type="ARBA" id="ARBA00023004"/>
    </source>
</evidence>
<gene>
    <name evidence="9" type="ORF">A4W93_24340</name>
</gene>
<dbReference type="InterPro" id="IPR036909">
    <property type="entry name" value="Cyt_c-like_dom_sf"/>
</dbReference>
<dbReference type="PROSITE" id="PS51007">
    <property type="entry name" value="CYTC"/>
    <property type="match status" value="1"/>
</dbReference>
<evidence type="ECO:0000256" key="1">
    <source>
        <dbReference type="ARBA" id="ARBA00022617"/>
    </source>
</evidence>
<keyword evidence="3 5" id="KW-0408">Iron</keyword>
<dbReference type="PIRSF" id="PIRSF000005">
    <property type="entry name" value="Cytochrome_c4"/>
    <property type="match status" value="1"/>
</dbReference>
<evidence type="ECO:0000256" key="7">
    <source>
        <dbReference type="SAM" id="SignalP"/>
    </source>
</evidence>
<feature type="binding site" description="axial binding residue" evidence="5">
    <location>
        <position position="85"/>
    </location>
    <ligand>
        <name>heme c</name>
        <dbReference type="ChEBI" id="CHEBI:61717"/>
        <label>1</label>
    </ligand>
    <ligandPart>
        <name>Fe</name>
        <dbReference type="ChEBI" id="CHEBI:18248"/>
    </ligandPart>
</feature>
<dbReference type="InterPro" id="IPR009056">
    <property type="entry name" value="Cyt_c-like_dom"/>
</dbReference>
<dbReference type="GO" id="GO:0005506">
    <property type="term" value="F:iron ion binding"/>
    <property type="evidence" value="ECO:0007669"/>
    <property type="project" value="InterPro"/>
</dbReference>
<reference evidence="9 10" key="1">
    <citation type="submission" date="2016-04" db="EMBL/GenBank/DDBJ databases">
        <title>Complete genome sequence of natural rubber-degrading, novel Gram-negative bacterium, Rhizobacter gummiphilus strain NS21.</title>
        <authorList>
            <person name="Tabata M."/>
            <person name="Kasai D."/>
            <person name="Fukuda M."/>
        </authorList>
    </citation>
    <scope>NUCLEOTIDE SEQUENCE [LARGE SCALE GENOMIC DNA]</scope>
    <source>
        <strain evidence="9 10">NS21</strain>
    </source>
</reference>
<dbReference type="PANTHER" id="PTHR33751:SF11">
    <property type="entry name" value="BLL4483 PROTEIN"/>
    <property type="match status" value="1"/>
</dbReference>
<feature type="signal peptide" evidence="7">
    <location>
        <begin position="1"/>
        <end position="24"/>
    </location>
</feature>
<evidence type="ECO:0000256" key="6">
    <source>
        <dbReference type="SAM" id="MobiDB-lite"/>
    </source>
</evidence>
<dbReference type="GO" id="GO:0009055">
    <property type="term" value="F:electron transfer activity"/>
    <property type="evidence" value="ECO:0007669"/>
    <property type="project" value="InterPro"/>
</dbReference>
<feature type="binding site" description="covalent" evidence="4">
    <location>
        <position position="140"/>
    </location>
    <ligand>
        <name>heme c</name>
        <dbReference type="ChEBI" id="CHEBI:61717"/>
        <label>2</label>
    </ligand>
</feature>
<keyword evidence="10" id="KW-1185">Reference proteome</keyword>
<accession>A0A1W6LIK1</accession>
<dbReference type="GO" id="GO:0020037">
    <property type="term" value="F:heme binding"/>
    <property type="evidence" value="ECO:0007669"/>
    <property type="project" value="InterPro"/>
</dbReference>
<organism evidence="9 10">
    <name type="scientific">Piscinibacter gummiphilus</name>
    <dbReference type="NCBI Taxonomy" id="946333"/>
    <lineage>
        <taxon>Bacteria</taxon>
        <taxon>Pseudomonadati</taxon>
        <taxon>Pseudomonadota</taxon>
        <taxon>Betaproteobacteria</taxon>
        <taxon>Burkholderiales</taxon>
        <taxon>Sphaerotilaceae</taxon>
        <taxon>Piscinibacter</taxon>
    </lineage>
</organism>
<feature type="binding site" description="covalent" evidence="4">
    <location>
        <position position="41"/>
    </location>
    <ligand>
        <name>heme c</name>
        <dbReference type="ChEBI" id="CHEBI:61717"/>
        <label>1</label>
    </ligand>
</feature>
<dbReference type="KEGG" id="rgu:A4W93_24340"/>
<feature type="domain" description="Cytochrome c" evidence="8">
    <location>
        <begin position="119"/>
        <end position="209"/>
    </location>
</feature>
<dbReference type="InterPro" id="IPR050597">
    <property type="entry name" value="Cytochrome_c_Oxidase_Subunit"/>
</dbReference>
<dbReference type="SUPFAM" id="SSF46626">
    <property type="entry name" value="Cytochrome c"/>
    <property type="match status" value="2"/>
</dbReference>
<evidence type="ECO:0000256" key="2">
    <source>
        <dbReference type="ARBA" id="ARBA00022723"/>
    </source>
</evidence>
<protein>
    <recommendedName>
        <fullName evidence="8">Cytochrome c domain-containing protein</fullName>
    </recommendedName>
</protein>
<feature type="chain" id="PRO_5013139884" description="Cytochrome c domain-containing protein" evidence="7">
    <location>
        <begin position="25"/>
        <end position="231"/>
    </location>
</feature>
<dbReference type="EMBL" id="CP015118">
    <property type="protein sequence ID" value="ARN24038.1"/>
    <property type="molecule type" value="Genomic_DNA"/>
</dbReference>
<dbReference type="GO" id="GO:0042597">
    <property type="term" value="C:periplasmic space"/>
    <property type="evidence" value="ECO:0007669"/>
    <property type="project" value="InterPro"/>
</dbReference>
<dbReference type="InterPro" id="IPR024167">
    <property type="entry name" value="Cytochrome_c4-like"/>
</dbReference>
<dbReference type="Gene3D" id="1.10.760.10">
    <property type="entry name" value="Cytochrome c-like domain"/>
    <property type="match status" value="2"/>
</dbReference>
<feature type="binding site" description="axial binding residue" evidence="5">
    <location>
        <position position="45"/>
    </location>
    <ligand>
        <name>heme c</name>
        <dbReference type="ChEBI" id="CHEBI:61717"/>
        <label>1</label>
    </ligand>
    <ligandPart>
        <name>Fe</name>
        <dbReference type="ChEBI" id="CHEBI:18248"/>
    </ligandPart>
</feature>
<keyword evidence="1 4" id="KW-0349">Heme</keyword>
<dbReference type="PANTHER" id="PTHR33751">
    <property type="entry name" value="CBB3-TYPE CYTOCHROME C OXIDASE SUBUNIT FIXP"/>
    <property type="match status" value="1"/>
</dbReference>
<evidence type="ECO:0000256" key="5">
    <source>
        <dbReference type="PIRSR" id="PIRSR000005-2"/>
    </source>
</evidence>
<dbReference type="STRING" id="946333.A4W93_24340"/>
<dbReference type="Pfam" id="PF00034">
    <property type="entry name" value="Cytochrom_C"/>
    <property type="match status" value="1"/>
</dbReference>
<evidence type="ECO:0000313" key="10">
    <source>
        <dbReference type="Proteomes" id="UP000193427"/>
    </source>
</evidence>
<feature type="binding site" description="axial binding residue" evidence="5">
    <location>
        <position position="186"/>
    </location>
    <ligand>
        <name>heme c</name>
        <dbReference type="ChEBI" id="CHEBI:61717"/>
        <label>2</label>
    </ligand>
    <ligandPart>
        <name>Fe</name>
        <dbReference type="ChEBI" id="CHEBI:18248"/>
    </ligandPart>
</feature>
<feature type="binding site" description="covalent" evidence="4">
    <location>
        <position position="143"/>
    </location>
    <ligand>
        <name>heme c</name>
        <dbReference type="ChEBI" id="CHEBI:61717"/>
        <label>2</label>
    </ligand>
</feature>
<feature type="binding site" description="covalent" evidence="4">
    <location>
        <position position="44"/>
    </location>
    <ligand>
        <name>heme c</name>
        <dbReference type="ChEBI" id="CHEBI:61717"/>
        <label>1</label>
    </ligand>
</feature>
<dbReference type="AlphaFoldDB" id="A0A1W6LIK1"/>
<name>A0A1W6LIK1_9BURK</name>
<feature type="region of interest" description="Disordered" evidence="6">
    <location>
        <begin position="107"/>
        <end position="126"/>
    </location>
</feature>
<sequence length="231" mass="24037">MLTAVVLAGLFVTLLLGAAHWAAAATPVRVDGSMAQRVQACTACHGRADRTTRQGYFPRIAGKPEGYLFQQLRHFRDGRREHAGMAHLLAQMPDAYLADIAAHFAALDAPPPTPTPPGPDGERGEALATRGDPLVGLPACVSCHGTALTGLAPAVPGLLGLPRDYLVAQIGAWKTGRRHATAPDCMATVAQRLSVEDIDAVSAWLASRPVPPGHAPAGRPDAGTPACGSTR</sequence>
<dbReference type="Proteomes" id="UP000193427">
    <property type="component" value="Chromosome"/>
</dbReference>